<evidence type="ECO:0000256" key="8">
    <source>
        <dbReference type="ARBA" id="ARBA00023264"/>
    </source>
</evidence>
<evidence type="ECO:0000313" key="21">
    <source>
        <dbReference type="Proteomes" id="UP000007113"/>
    </source>
</evidence>
<comment type="subcellular location">
    <subcellularLocation>
        <location evidence="13">Cytoplasm</location>
    </subcellularLocation>
</comment>
<evidence type="ECO:0000256" key="16">
    <source>
        <dbReference type="PIRSR" id="PIRSR000114-3"/>
    </source>
</evidence>
<reference evidence="20 21" key="1">
    <citation type="submission" date="2011-11" db="EMBL/GenBank/DDBJ databases">
        <title>Complete sequence of Granulicella mallensis MP5ACTX8.</title>
        <authorList>
            <consortium name="US DOE Joint Genome Institute"/>
            <person name="Lucas S."/>
            <person name="Copeland A."/>
            <person name="Lapidus A."/>
            <person name="Cheng J.-F."/>
            <person name="Goodwin L."/>
            <person name="Pitluck S."/>
            <person name="Peters L."/>
            <person name="Lu M."/>
            <person name="Detter J.C."/>
            <person name="Han C."/>
            <person name="Tapia R."/>
            <person name="Land M."/>
            <person name="Hauser L."/>
            <person name="Kyrpides N."/>
            <person name="Ivanova N."/>
            <person name="Mikhailova N."/>
            <person name="Pagani I."/>
            <person name="Rawat S."/>
            <person name="Mannisto M."/>
            <person name="Haggblom M."/>
            <person name="Woyke T."/>
        </authorList>
    </citation>
    <scope>NUCLEOTIDE SEQUENCE [LARGE SCALE GENOMIC DNA]</scope>
    <source>
        <strain evidence="21">ATCC BAA-1857 / DSM 23137 / MP5ACTX8</strain>
    </source>
</reference>
<feature type="binding site" evidence="13">
    <location>
        <position position="107"/>
    </location>
    <ligand>
        <name>sn-glycerol 3-phosphate</name>
        <dbReference type="ChEBI" id="CHEBI:57597"/>
    </ligand>
</feature>
<keyword evidence="21" id="KW-1185">Reference proteome</keyword>
<evidence type="ECO:0000256" key="17">
    <source>
        <dbReference type="RuleBase" id="RU000437"/>
    </source>
</evidence>
<evidence type="ECO:0000313" key="20">
    <source>
        <dbReference type="EMBL" id="AEU35548.1"/>
    </source>
</evidence>
<dbReference type="SUPFAM" id="SSF51735">
    <property type="entry name" value="NAD(P)-binding Rossmann-fold domains"/>
    <property type="match status" value="1"/>
</dbReference>
<feature type="binding site" evidence="13">
    <location>
        <position position="50"/>
    </location>
    <ligand>
        <name>NADPH</name>
        <dbReference type="ChEBI" id="CHEBI:57783"/>
    </ligand>
</feature>
<dbReference type="STRING" id="682795.AciX8_1204"/>
<comment type="function">
    <text evidence="13">Catalyzes the reduction of the glycolytic intermediate dihydroxyacetone phosphate (DHAP) to sn-glycerol 3-phosphate (G3P), the key precursor for phospholipid synthesis.</text>
</comment>
<dbReference type="GO" id="GO:0046167">
    <property type="term" value="P:glycerol-3-phosphate biosynthetic process"/>
    <property type="evidence" value="ECO:0007669"/>
    <property type="project" value="UniProtKB-UniRule"/>
</dbReference>
<dbReference type="SUPFAM" id="SSF48179">
    <property type="entry name" value="6-phosphogluconate dehydrogenase C-terminal domain-like"/>
    <property type="match status" value="1"/>
</dbReference>
<dbReference type="KEGG" id="gma:AciX8_1204"/>
<keyword evidence="2 13" id="KW-0444">Lipid biosynthesis</keyword>
<feature type="binding site" evidence="15">
    <location>
        <position position="107"/>
    </location>
    <ligand>
        <name>substrate</name>
    </ligand>
</feature>
<evidence type="ECO:0000256" key="15">
    <source>
        <dbReference type="PIRSR" id="PIRSR000114-2"/>
    </source>
</evidence>
<dbReference type="PRINTS" id="PR00077">
    <property type="entry name" value="GPDHDRGNASE"/>
</dbReference>
<dbReference type="InterPro" id="IPR013328">
    <property type="entry name" value="6PGD_dom2"/>
</dbReference>
<dbReference type="InterPro" id="IPR011128">
    <property type="entry name" value="G3P_DH_NAD-dep_N"/>
</dbReference>
<keyword evidence="6 13" id="KW-0443">Lipid metabolism</keyword>
<sequence length="330" mass="34393">MSRIAVIGAGSWGTALAVSLARRGGHELCLWAHSPAHAAELTETGENLRYLPGFIVPMGIHITSKLVKAIEGADIILCVTPSQHLRAVMTEIAPALQPHQVLLSASKGIEEKTFLRMSQVMKEHGDNPIGTLGGPSFAQEVAAGMPTAITIATDDPLLGKSLQDDFTSASLRVYRNEDVTGTELGGALKNVIALAAGIVTGLELGSNSAAALITRGIAEITRLAVACGGRRDTMAGLSGVGDLVLTCTGSLSRNRTVGVELGKGRKLPDIIAGLNGKVAEGVRSTTAALGLAARYGVEMPITEQMAAILHKDKSPKDAIRELMARPGRTE</sequence>
<feature type="active site" description="Proton acceptor" evidence="13 14">
    <location>
        <position position="189"/>
    </location>
</feature>
<comment type="catalytic activity">
    <reaction evidence="9">
        <text>sn-glycerol 3-phosphate + NADP(+) = dihydroxyacetone phosphate + NADPH + H(+)</text>
        <dbReference type="Rhea" id="RHEA:11096"/>
        <dbReference type="ChEBI" id="CHEBI:15378"/>
        <dbReference type="ChEBI" id="CHEBI:57597"/>
        <dbReference type="ChEBI" id="CHEBI:57642"/>
        <dbReference type="ChEBI" id="CHEBI:57783"/>
        <dbReference type="ChEBI" id="CHEBI:58349"/>
        <dbReference type="EC" id="1.1.1.94"/>
    </reaction>
    <physiologicalReaction direction="right-to-left" evidence="9">
        <dbReference type="Rhea" id="RHEA:11098"/>
    </physiologicalReaction>
</comment>
<feature type="binding site" evidence="13">
    <location>
        <position position="107"/>
    </location>
    <ligand>
        <name>NADPH</name>
        <dbReference type="ChEBI" id="CHEBI:57783"/>
    </ligand>
</feature>
<evidence type="ECO:0000256" key="4">
    <source>
        <dbReference type="ARBA" id="ARBA00023002"/>
    </source>
</evidence>
<comment type="catalytic activity">
    <reaction evidence="13">
        <text>sn-glycerol 3-phosphate + NAD(+) = dihydroxyacetone phosphate + NADH + H(+)</text>
        <dbReference type="Rhea" id="RHEA:11092"/>
        <dbReference type="ChEBI" id="CHEBI:15378"/>
        <dbReference type="ChEBI" id="CHEBI:57540"/>
        <dbReference type="ChEBI" id="CHEBI:57597"/>
        <dbReference type="ChEBI" id="CHEBI:57642"/>
        <dbReference type="ChEBI" id="CHEBI:57945"/>
        <dbReference type="EC" id="1.1.1.94"/>
    </reaction>
</comment>
<evidence type="ECO:0000259" key="19">
    <source>
        <dbReference type="Pfam" id="PF07479"/>
    </source>
</evidence>
<keyword evidence="4 13" id="KW-0560">Oxidoreductase</keyword>
<dbReference type="PANTHER" id="PTHR11728:SF1">
    <property type="entry name" value="GLYCEROL-3-PHOSPHATE DEHYDROGENASE [NAD(+)] 2, CHLOROPLASTIC"/>
    <property type="match status" value="1"/>
</dbReference>
<evidence type="ECO:0000256" key="6">
    <source>
        <dbReference type="ARBA" id="ARBA00023098"/>
    </source>
</evidence>
<keyword evidence="8 13" id="KW-1208">Phospholipid metabolism</keyword>
<dbReference type="GO" id="GO:0141153">
    <property type="term" value="F:glycerol-3-phosphate dehydrogenase (NADP+) activity"/>
    <property type="evidence" value="ECO:0007669"/>
    <property type="project" value="RHEA"/>
</dbReference>
<evidence type="ECO:0000256" key="3">
    <source>
        <dbReference type="ARBA" id="ARBA00022857"/>
    </source>
</evidence>
<comment type="caution">
    <text evidence="13">Lacks conserved residue(s) required for the propagation of feature annotation.</text>
</comment>
<dbReference type="GO" id="GO:0006650">
    <property type="term" value="P:glycerophospholipid metabolic process"/>
    <property type="evidence" value="ECO:0007669"/>
    <property type="project" value="UniProtKB-UniRule"/>
</dbReference>
<dbReference type="HAMAP" id="MF_00394">
    <property type="entry name" value="NAD_Glyc3P_dehydrog"/>
    <property type="match status" value="1"/>
</dbReference>
<keyword evidence="3 13" id="KW-0521">NADP</keyword>
<dbReference type="PIRSF" id="PIRSF000114">
    <property type="entry name" value="Glycerol-3-P_dh"/>
    <property type="match status" value="1"/>
</dbReference>
<feature type="binding site" evidence="13">
    <location>
        <position position="253"/>
    </location>
    <ligand>
        <name>sn-glycerol 3-phosphate</name>
        <dbReference type="ChEBI" id="CHEBI:57597"/>
    </ligand>
</feature>
<evidence type="ECO:0000256" key="2">
    <source>
        <dbReference type="ARBA" id="ARBA00022516"/>
    </source>
</evidence>
<evidence type="ECO:0000256" key="1">
    <source>
        <dbReference type="ARBA" id="ARBA00011009"/>
    </source>
</evidence>
<dbReference type="Pfam" id="PF07479">
    <property type="entry name" value="NAD_Gly3P_dh_C"/>
    <property type="match status" value="1"/>
</dbReference>
<evidence type="ECO:0000256" key="11">
    <source>
        <dbReference type="ARBA" id="ARBA00069372"/>
    </source>
</evidence>
<protein>
    <recommendedName>
        <fullName evidence="11 13">Glycerol-3-phosphate dehydrogenase [NAD(P)+]</fullName>
        <ecNumber evidence="10 13">1.1.1.94</ecNumber>
    </recommendedName>
    <alternativeName>
        <fullName evidence="13">NAD(P)(+)-dependent glycerol-3-phosphate dehydrogenase</fullName>
    </alternativeName>
    <alternativeName>
        <fullName evidence="12 13">NAD(P)H-dependent dihydroxyacetone-phosphate reductase</fullName>
    </alternativeName>
</protein>
<dbReference type="FunFam" id="3.40.50.720:FF:000019">
    <property type="entry name" value="Glycerol-3-phosphate dehydrogenase [NAD(P)+]"/>
    <property type="match status" value="1"/>
</dbReference>
<dbReference type="GO" id="GO:0141152">
    <property type="term" value="F:glycerol-3-phosphate dehydrogenase (NAD+) activity"/>
    <property type="evidence" value="ECO:0007669"/>
    <property type="project" value="RHEA"/>
</dbReference>
<feature type="binding site" evidence="13">
    <location>
        <position position="11"/>
    </location>
    <ligand>
        <name>NADPH</name>
        <dbReference type="ChEBI" id="CHEBI:57783"/>
    </ligand>
</feature>
<dbReference type="InterPro" id="IPR006168">
    <property type="entry name" value="G3P_DH_NAD-dep"/>
</dbReference>
<dbReference type="AlphaFoldDB" id="G8NX20"/>
<dbReference type="PROSITE" id="PS00957">
    <property type="entry name" value="NAD_G3PDH"/>
    <property type="match status" value="1"/>
</dbReference>
<dbReference type="GO" id="GO:0005975">
    <property type="term" value="P:carbohydrate metabolic process"/>
    <property type="evidence" value="ECO:0007669"/>
    <property type="project" value="InterPro"/>
</dbReference>
<feature type="binding site" evidence="13">
    <location>
        <position position="138"/>
    </location>
    <ligand>
        <name>NADPH</name>
        <dbReference type="ChEBI" id="CHEBI:57783"/>
    </ligand>
</feature>
<evidence type="ECO:0000256" key="12">
    <source>
        <dbReference type="ARBA" id="ARBA00080511"/>
    </source>
</evidence>
<keyword evidence="13" id="KW-0963">Cytoplasm</keyword>
<dbReference type="GO" id="GO:0051287">
    <property type="term" value="F:NAD binding"/>
    <property type="evidence" value="ECO:0007669"/>
    <property type="project" value="InterPro"/>
</dbReference>
<dbReference type="HOGENOM" id="CLU_033449_0_2_0"/>
<comment type="similarity">
    <text evidence="1 13 17">Belongs to the NAD-dependent glycerol-3-phosphate dehydrogenase family.</text>
</comment>
<feature type="binding site" evidence="15">
    <location>
        <begin position="253"/>
        <end position="254"/>
    </location>
    <ligand>
        <name>substrate</name>
    </ligand>
</feature>
<feature type="binding site" evidence="13">
    <location>
        <position position="252"/>
    </location>
    <ligand>
        <name>sn-glycerol 3-phosphate</name>
        <dbReference type="ChEBI" id="CHEBI:57597"/>
    </ligand>
</feature>
<keyword evidence="13" id="KW-0547">Nucleotide-binding</keyword>
<dbReference type="InterPro" id="IPR008927">
    <property type="entry name" value="6-PGluconate_DH-like_C_sf"/>
</dbReference>
<feature type="binding site" evidence="13">
    <location>
        <position position="189"/>
    </location>
    <ligand>
        <name>sn-glycerol 3-phosphate</name>
        <dbReference type="ChEBI" id="CHEBI:57597"/>
    </ligand>
</feature>
<feature type="binding site" evidence="16">
    <location>
        <position position="253"/>
    </location>
    <ligand>
        <name>NAD(+)</name>
        <dbReference type="ChEBI" id="CHEBI:57540"/>
    </ligand>
</feature>
<evidence type="ECO:0000256" key="7">
    <source>
        <dbReference type="ARBA" id="ARBA00023209"/>
    </source>
</evidence>
<feature type="binding site" evidence="13">
    <location>
        <position position="254"/>
    </location>
    <ligand>
        <name>sn-glycerol 3-phosphate</name>
        <dbReference type="ChEBI" id="CHEBI:57597"/>
    </ligand>
</feature>
<feature type="binding site" evidence="13">
    <location>
        <position position="136"/>
    </location>
    <ligand>
        <name>sn-glycerol 3-phosphate</name>
        <dbReference type="ChEBI" id="CHEBI:57597"/>
    </ligand>
</feature>
<evidence type="ECO:0000256" key="13">
    <source>
        <dbReference type="HAMAP-Rule" id="MF_00394"/>
    </source>
</evidence>
<feature type="binding site" evidence="16">
    <location>
        <begin position="8"/>
        <end position="13"/>
    </location>
    <ligand>
        <name>NAD(+)</name>
        <dbReference type="ChEBI" id="CHEBI:57540"/>
    </ligand>
</feature>
<dbReference type="InterPro" id="IPR036291">
    <property type="entry name" value="NAD(P)-bd_dom_sf"/>
</dbReference>
<organism evidence="20 21">
    <name type="scientific">Granulicella mallensis (strain ATCC BAA-1857 / DSM 23137 / MP5ACTX8)</name>
    <dbReference type="NCBI Taxonomy" id="682795"/>
    <lineage>
        <taxon>Bacteria</taxon>
        <taxon>Pseudomonadati</taxon>
        <taxon>Acidobacteriota</taxon>
        <taxon>Terriglobia</taxon>
        <taxon>Terriglobales</taxon>
        <taxon>Acidobacteriaceae</taxon>
        <taxon>Granulicella</taxon>
    </lineage>
</organism>
<dbReference type="Gene3D" id="1.10.1040.10">
    <property type="entry name" value="N-(1-d-carboxylethyl)-l-norvaline Dehydrogenase, domain 2"/>
    <property type="match status" value="1"/>
</dbReference>
<evidence type="ECO:0000259" key="18">
    <source>
        <dbReference type="Pfam" id="PF01210"/>
    </source>
</evidence>
<feature type="binding site" evidence="13">
    <location>
        <position position="278"/>
    </location>
    <ligand>
        <name>NADPH</name>
        <dbReference type="ChEBI" id="CHEBI:57783"/>
    </ligand>
</feature>
<feature type="binding site" evidence="16">
    <location>
        <position position="277"/>
    </location>
    <ligand>
        <name>NAD(+)</name>
        <dbReference type="ChEBI" id="CHEBI:57540"/>
    </ligand>
</feature>
<dbReference type="EMBL" id="CP003130">
    <property type="protein sequence ID" value="AEU35548.1"/>
    <property type="molecule type" value="Genomic_DNA"/>
</dbReference>
<dbReference type="FunFam" id="1.10.1040.10:FF:000001">
    <property type="entry name" value="Glycerol-3-phosphate dehydrogenase [NAD(P)+]"/>
    <property type="match status" value="1"/>
</dbReference>
<dbReference type="Gene3D" id="3.40.50.720">
    <property type="entry name" value="NAD(P)-binding Rossmann-like Domain"/>
    <property type="match status" value="1"/>
</dbReference>
<feature type="binding site" evidence="16">
    <location>
        <position position="138"/>
    </location>
    <ligand>
        <name>NAD(+)</name>
        <dbReference type="ChEBI" id="CHEBI:57540"/>
    </ligand>
</feature>
<dbReference type="Pfam" id="PF01210">
    <property type="entry name" value="NAD_Gly3P_dh_N"/>
    <property type="match status" value="1"/>
</dbReference>
<feature type="binding site" evidence="13">
    <location>
        <position position="134"/>
    </location>
    <ligand>
        <name>sn-glycerol 3-phosphate</name>
        <dbReference type="ChEBI" id="CHEBI:57597"/>
    </ligand>
</feature>
<feature type="domain" description="Glycerol-3-phosphate dehydrogenase NAD-dependent N-terminal" evidence="18">
    <location>
        <begin position="4"/>
        <end position="155"/>
    </location>
</feature>
<dbReference type="NCBIfam" id="NF000940">
    <property type="entry name" value="PRK00094.1-2"/>
    <property type="match status" value="1"/>
</dbReference>
<dbReference type="GO" id="GO:0046168">
    <property type="term" value="P:glycerol-3-phosphate catabolic process"/>
    <property type="evidence" value="ECO:0007669"/>
    <property type="project" value="InterPro"/>
</dbReference>
<dbReference type="EC" id="1.1.1.94" evidence="10 13"/>
<feature type="binding site" evidence="13">
    <location>
        <position position="242"/>
    </location>
    <ligand>
        <name>sn-glycerol 3-phosphate</name>
        <dbReference type="ChEBI" id="CHEBI:57597"/>
    </ligand>
</feature>
<comment type="pathway">
    <text evidence="13">Membrane lipid metabolism; glycerophospholipid metabolism.</text>
</comment>
<dbReference type="PANTHER" id="PTHR11728">
    <property type="entry name" value="GLYCEROL-3-PHOSPHATE DEHYDROGENASE"/>
    <property type="match status" value="1"/>
</dbReference>
<feature type="binding site" evidence="13">
    <location>
        <position position="253"/>
    </location>
    <ligand>
        <name>NADPH</name>
        <dbReference type="ChEBI" id="CHEBI:57783"/>
    </ligand>
</feature>
<evidence type="ECO:0000256" key="5">
    <source>
        <dbReference type="ARBA" id="ARBA00023027"/>
    </source>
</evidence>
<dbReference type="GO" id="GO:0008654">
    <property type="term" value="P:phospholipid biosynthetic process"/>
    <property type="evidence" value="ECO:0007669"/>
    <property type="project" value="UniProtKB-KW"/>
</dbReference>
<dbReference type="UniPathway" id="UPA00940"/>
<evidence type="ECO:0000256" key="10">
    <source>
        <dbReference type="ARBA" id="ARBA00066687"/>
    </source>
</evidence>
<dbReference type="eggNOG" id="COG0240">
    <property type="taxonomic scope" value="Bacteria"/>
</dbReference>
<dbReference type="RefSeq" id="WP_014264428.1">
    <property type="nucleotide sequence ID" value="NC_016631.1"/>
</dbReference>
<dbReference type="InterPro" id="IPR006109">
    <property type="entry name" value="G3P_DH_NAD-dep_C"/>
</dbReference>
<name>G8NX20_GRAMM</name>
<feature type="binding site" evidence="13">
    <location>
        <position position="33"/>
    </location>
    <ligand>
        <name>NADPH</name>
        <dbReference type="ChEBI" id="CHEBI:57783"/>
    </ligand>
</feature>
<feature type="binding site" evidence="13">
    <location>
        <position position="280"/>
    </location>
    <ligand>
        <name>NADPH</name>
        <dbReference type="ChEBI" id="CHEBI:57783"/>
    </ligand>
</feature>
<dbReference type="OrthoDB" id="9812273at2"/>
<dbReference type="Proteomes" id="UP000007113">
    <property type="component" value="Chromosome"/>
</dbReference>
<accession>G8NX20</accession>
<evidence type="ECO:0000256" key="9">
    <source>
        <dbReference type="ARBA" id="ARBA00052716"/>
    </source>
</evidence>
<dbReference type="NCBIfam" id="NF000942">
    <property type="entry name" value="PRK00094.1-4"/>
    <property type="match status" value="1"/>
</dbReference>
<gene>
    <name evidence="13" type="primary">gpsA</name>
    <name evidence="20" type="ordered locus">AciX8_1204</name>
</gene>
<keyword evidence="7 13" id="KW-0594">Phospholipid biosynthesis</keyword>
<keyword evidence="5 13" id="KW-0520">NAD</keyword>
<feature type="binding site" evidence="13">
    <location>
        <position position="12"/>
    </location>
    <ligand>
        <name>NADPH</name>
        <dbReference type="ChEBI" id="CHEBI:57783"/>
    </ligand>
</feature>
<dbReference type="GO" id="GO:0005829">
    <property type="term" value="C:cytosol"/>
    <property type="evidence" value="ECO:0007669"/>
    <property type="project" value="TreeGrafter"/>
</dbReference>
<proteinExistence type="inferred from homology"/>
<evidence type="ECO:0000256" key="14">
    <source>
        <dbReference type="PIRSR" id="PIRSR000114-1"/>
    </source>
</evidence>
<feature type="domain" description="Glycerol-3-phosphate dehydrogenase NAD-dependent C-terminal" evidence="19">
    <location>
        <begin position="178"/>
        <end position="319"/>
    </location>
</feature>